<proteinExistence type="inferred from homology"/>
<dbReference type="InterPro" id="IPR024571">
    <property type="entry name" value="ERAP1-like_C_dom"/>
</dbReference>
<dbReference type="InterPro" id="IPR045357">
    <property type="entry name" value="Aminopeptidase_N-like_N"/>
</dbReference>
<dbReference type="OrthoDB" id="10031169at2759"/>
<dbReference type="SUPFAM" id="SSF63737">
    <property type="entry name" value="Leukotriene A4 hydrolase N-terminal domain"/>
    <property type="match status" value="1"/>
</dbReference>
<dbReference type="Pfam" id="PF01433">
    <property type="entry name" value="Peptidase_M1"/>
    <property type="match status" value="1"/>
</dbReference>
<evidence type="ECO:0000256" key="8">
    <source>
        <dbReference type="PIRSR" id="PIRSR634016-1"/>
    </source>
</evidence>
<protein>
    <recommendedName>
        <fullName evidence="11">Aminopeptidase</fullName>
        <ecNumber evidence="11">3.4.11.-</ecNumber>
    </recommendedName>
</protein>
<evidence type="ECO:0000256" key="4">
    <source>
        <dbReference type="ARBA" id="ARBA00022723"/>
    </source>
</evidence>
<keyword evidence="7 11" id="KW-0482">Metalloprotease</keyword>
<gene>
    <name evidence="15" type="ORF">M441DRAFT_48506</name>
</gene>
<feature type="site" description="Transition state stabilizer" evidence="10">
    <location>
        <position position="404"/>
    </location>
</feature>
<evidence type="ECO:0000256" key="6">
    <source>
        <dbReference type="ARBA" id="ARBA00022833"/>
    </source>
</evidence>
<evidence type="ECO:0000256" key="10">
    <source>
        <dbReference type="PIRSR" id="PIRSR634016-4"/>
    </source>
</evidence>
<dbReference type="Proteomes" id="UP000240493">
    <property type="component" value="Unassembled WGS sequence"/>
</dbReference>
<dbReference type="EC" id="3.4.11.-" evidence="11"/>
<keyword evidence="2 11" id="KW-0031">Aminopeptidase</keyword>
<evidence type="ECO:0000313" key="16">
    <source>
        <dbReference type="Proteomes" id="UP000240493"/>
    </source>
</evidence>
<dbReference type="InterPro" id="IPR001930">
    <property type="entry name" value="Peptidase_M1"/>
</dbReference>
<dbReference type="InterPro" id="IPR014782">
    <property type="entry name" value="Peptidase_M1_dom"/>
</dbReference>
<dbReference type="Gene3D" id="1.10.390.10">
    <property type="entry name" value="Neutral Protease Domain 2"/>
    <property type="match status" value="1"/>
</dbReference>
<dbReference type="AlphaFoldDB" id="A0A2T3Z3E7"/>
<feature type="domain" description="Aminopeptidase N-like N-terminal" evidence="14">
    <location>
        <begin position="27"/>
        <end position="211"/>
    </location>
</feature>
<dbReference type="Gene3D" id="2.60.40.1910">
    <property type="match status" value="1"/>
</dbReference>
<dbReference type="STRING" id="1042311.A0A2T3Z3E7"/>
<evidence type="ECO:0000256" key="11">
    <source>
        <dbReference type="RuleBase" id="RU364040"/>
    </source>
</evidence>
<dbReference type="PRINTS" id="PR00756">
    <property type="entry name" value="ALADIPTASE"/>
</dbReference>
<dbReference type="GO" id="GO:0016020">
    <property type="term" value="C:membrane"/>
    <property type="evidence" value="ECO:0007669"/>
    <property type="project" value="TreeGrafter"/>
</dbReference>
<keyword evidence="3 11" id="KW-0645">Protease</keyword>
<keyword evidence="5 11" id="KW-0378">Hydrolase</keyword>
<dbReference type="CDD" id="cd09601">
    <property type="entry name" value="M1_APN-Q_like"/>
    <property type="match status" value="1"/>
</dbReference>
<evidence type="ECO:0000256" key="1">
    <source>
        <dbReference type="ARBA" id="ARBA00010136"/>
    </source>
</evidence>
<evidence type="ECO:0000259" key="14">
    <source>
        <dbReference type="Pfam" id="PF17900"/>
    </source>
</evidence>
<dbReference type="GO" id="GO:0008270">
    <property type="term" value="F:zinc ion binding"/>
    <property type="evidence" value="ECO:0007669"/>
    <property type="project" value="UniProtKB-UniRule"/>
</dbReference>
<dbReference type="PANTHER" id="PTHR11533">
    <property type="entry name" value="PROTEASE M1 ZINC METALLOPROTEASE"/>
    <property type="match status" value="1"/>
</dbReference>
<dbReference type="Pfam" id="PF11838">
    <property type="entry name" value="ERAP1_C"/>
    <property type="match status" value="1"/>
</dbReference>
<feature type="binding site" evidence="9">
    <location>
        <position position="318"/>
    </location>
    <ligand>
        <name>Zn(2+)</name>
        <dbReference type="ChEBI" id="CHEBI:29105"/>
        <note>catalytic</note>
    </ligand>
</feature>
<feature type="binding site" evidence="9">
    <location>
        <position position="341"/>
    </location>
    <ligand>
        <name>Zn(2+)</name>
        <dbReference type="ChEBI" id="CHEBI:29105"/>
        <note>catalytic</note>
    </ligand>
</feature>
<evidence type="ECO:0000259" key="13">
    <source>
        <dbReference type="Pfam" id="PF11838"/>
    </source>
</evidence>
<keyword evidence="4 9" id="KW-0479">Metal-binding</keyword>
<dbReference type="GO" id="GO:0006508">
    <property type="term" value="P:proteolysis"/>
    <property type="evidence" value="ECO:0007669"/>
    <property type="project" value="UniProtKB-KW"/>
</dbReference>
<evidence type="ECO:0000256" key="7">
    <source>
        <dbReference type="ARBA" id="ARBA00023049"/>
    </source>
</evidence>
<evidence type="ECO:0000256" key="9">
    <source>
        <dbReference type="PIRSR" id="PIRSR634016-3"/>
    </source>
</evidence>
<dbReference type="Gene3D" id="2.60.40.1730">
    <property type="entry name" value="tricorn interacting facor f3 domain"/>
    <property type="match status" value="1"/>
</dbReference>
<keyword evidence="16" id="KW-1185">Reference proteome</keyword>
<reference evidence="15 16" key="1">
    <citation type="submission" date="2016-07" db="EMBL/GenBank/DDBJ databases">
        <title>Multiple horizontal gene transfer events from other fungi enriched the ability of initially mycotrophic Trichoderma (Ascomycota) to feed on dead plant biomass.</title>
        <authorList>
            <consortium name="DOE Joint Genome Institute"/>
            <person name="Aerts A."/>
            <person name="Atanasova L."/>
            <person name="Chenthamara K."/>
            <person name="Zhang J."/>
            <person name="Grujic M."/>
            <person name="Henrissat B."/>
            <person name="Kuo A."/>
            <person name="Salamov A."/>
            <person name="Lipzen A."/>
            <person name="Labutti K."/>
            <person name="Barry K."/>
            <person name="Miao Y."/>
            <person name="Rahimi M.J."/>
            <person name="Shen Q."/>
            <person name="Grigoriev I.V."/>
            <person name="Kubicek C.P."/>
            <person name="Druzhinina I.S."/>
        </authorList>
    </citation>
    <scope>NUCLEOTIDE SEQUENCE [LARGE SCALE GENOMIC DNA]</scope>
    <source>
        <strain evidence="15 16">CBS 433.97</strain>
    </source>
</reference>
<name>A0A2T3Z3E7_TRIA4</name>
<dbReference type="EMBL" id="KZ679264">
    <property type="protein sequence ID" value="PTB39324.1"/>
    <property type="molecule type" value="Genomic_DNA"/>
</dbReference>
<evidence type="ECO:0000256" key="5">
    <source>
        <dbReference type="ARBA" id="ARBA00022801"/>
    </source>
</evidence>
<evidence type="ECO:0000259" key="12">
    <source>
        <dbReference type="Pfam" id="PF01433"/>
    </source>
</evidence>
<feature type="domain" description="Peptidase M1 membrane alanine aminopeptidase" evidence="12">
    <location>
        <begin position="246"/>
        <end position="463"/>
    </location>
</feature>
<accession>A0A2T3Z3E7</accession>
<comment type="similarity">
    <text evidence="1 11">Belongs to the peptidase M1 family.</text>
</comment>
<dbReference type="SUPFAM" id="SSF55486">
    <property type="entry name" value="Metalloproteases ('zincins'), catalytic domain"/>
    <property type="match status" value="1"/>
</dbReference>
<dbReference type="GO" id="GO:0005737">
    <property type="term" value="C:cytoplasm"/>
    <property type="evidence" value="ECO:0007669"/>
    <property type="project" value="TreeGrafter"/>
</dbReference>
<evidence type="ECO:0000256" key="2">
    <source>
        <dbReference type="ARBA" id="ARBA00022438"/>
    </source>
</evidence>
<dbReference type="FunFam" id="1.10.390.10:FF:000006">
    <property type="entry name" value="Puromycin-sensitive aminopeptidase"/>
    <property type="match status" value="1"/>
</dbReference>
<evidence type="ECO:0000256" key="3">
    <source>
        <dbReference type="ARBA" id="ARBA00022670"/>
    </source>
</evidence>
<evidence type="ECO:0000313" key="15">
    <source>
        <dbReference type="EMBL" id="PTB39324.1"/>
    </source>
</evidence>
<comment type="cofactor">
    <cofactor evidence="9 11">
        <name>Zn(2+)</name>
        <dbReference type="ChEBI" id="CHEBI:29105"/>
    </cofactor>
    <text evidence="9 11">Binds 1 zinc ion per subunit.</text>
</comment>
<feature type="active site" description="Proton acceptor" evidence="8">
    <location>
        <position position="319"/>
    </location>
</feature>
<dbReference type="GO" id="GO:0043171">
    <property type="term" value="P:peptide catabolic process"/>
    <property type="evidence" value="ECO:0007669"/>
    <property type="project" value="TreeGrafter"/>
</dbReference>
<feature type="domain" description="ERAP1-like C-terminal" evidence="13">
    <location>
        <begin position="538"/>
        <end position="850"/>
    </location>
</feature>
<feature type="binding site" evidence="9">
    <location>
        <position position="322"/>
    </location>
    <ligand>
        <name>Zn(2+)</name>
        <dbReference type="ChEBI" id="CHEBI:29105"/>
        <note>catalytic</note>
    </ligand>
</feature>
<dbReference type="Gene3D" id="1.25.50.20">
    <property type="match status" value="1"/>
</dbReference>
<dbReference type="GO" id="GO:0042277">
    <property type="term" value="F:peptide binding"/>
    <property type="evidence" value="ECO:0007669"/>
    <property type="project" value="TreeGrafter"/>
</dbReference>
<dbReference type="PANTHER" id="PTHR11533:SF174">
    <property type="entry name" value="PUROMYCIN-SENSITIVE AMINOPEPTIDASE-RELATED"/>
    <property type="match status" value="1"/>
</dbReference>
<dbReference type="InterPro" id="IPR034016">
    <property type="entry name" value="M1_APN-typ"/>
</dbReference>
<organism evidence="15 16">
    <name type="scientific">Trichoderma asperellum (strain ATCC 204424 / CBS 433.97 / NBRC 101777)</name>
    <dbReference type="NCBI Taxonomy" id="1042311"/>
    <lineage>
        <taxon>Eukaryota</taxon>
        <taxon>Fungi</taxon>
        <taxon>Dikarya</taxon>
        <taxon>Ascomycota</taxon>
        <taxon>Pezizomycotina</taxon>
        <taxon>Sordariomycetes</taxon>
        <taxon>Hypocreomycetidae</taxon>
        <taxon>Hypocreales</taxon>
        <taxon>Hypocreaceae</taxon>
        <taxon>Trichoderma</taxon>
    </lineage>
</organism>
<dbReference type="InterPro" id="IPR042097">
    <property type="entry name" value="Aminopeptidase_N-like_N_sf"/>
</dbReference>
<keyword evidence="6 9" id="KW-0862">Zinc</keyword>
<dbReference type="FunFam" id="2.60.40.1730:FF:000013">
    <property type="entry name" value="Aminopeptidase"/>
    <property type="match status" value="1"/>
</dbReference>
<dbReference type="InterPro" id="IPR050344">
    <property type="entry name" value="Peptidase_M1_aminopeptidases"/>
</dbReference>
<dbReference type="GO" id="GO:0070006">
    <property type="term" value="F:metalloaminopeptidase activity"/>
    <property type="evidence" value="ECO:0007669"/>
    <property type="project" value="TreeGrafter"/>
</dbReference>
<dbReference type="Pfam" id="PF17900">
    <property type="entry name" value="Peptidase_M1_N"/>
    <property type="match status" value="1"/>
</dbReference>
<dbReference type="InterPro" id="IPR027268">
    <property type="entry name" value="Peptidase_M4/M1_CTD_sf"/>
</dbReference>
<sequence length="884" mass="99544">MQSPNNIEDEWSCSLAPENFRLPRNVKPIHYDLTLEPHFEKAAYSGNVTIQLETLEEAGEVTLHSENLTIGSAFIEGPDRNNRIPFLENVEAGMINFFFGEPLSAGETASLRIKFTGSLRNDISGFYASHYNNPDGSKGVLAVTHMAPTYARRTFPCFDEPAFKATFLVTLISDSHHTCLSNMDIDTVQQFAEQGKKITRFHKTPPMSSYLVSCAVGDLQYIQNMESRVPIRIYTTPSDNVQLTQYAAHIVARGLKFYEDKFKIPFPLPKLDFLAAPTFLPGAVENWGMIMGQSSFFPFDNATDGEDKREAIAETLLHELAHMWFGDLVTVEWWDQLWLNEGGATAMTIDCLRSLEPTWSSCAYRRTGSTAGALGIDAYRSTHPVEMPISSPDDISQGFDQITYSKGAFVLCMLRDYLTPDVFFAAISDYLQAHAYSNAKTSGLWASFEKICGQDIASLMDPWTKKPGYPYLIVSEKNGEINLEQHRFLFTGDVKPEEDQTIWPIFLNTRTASGTTSTILQNRSENLSLDVKTDQHEFYILNANRTSLCRVLYPEERLKKLVQACHSRLLTLQERAGLISDAFAFAQAGNYKTSTVLDLVRSLGENDYLPWTELADQFRNLFQAYIGNQAVSSALKSFYVQITAPISHRLGWDFTGNGDHETQLFKALAFVEAGVAGDSKVLKAAKSMFDKFANGDEHAIHKSIQLGVFRMTLLNGGVKEYNVIFDHAKNAPSSYSRRIAAQSLLATEDPTLVKRTLDAILSKELEPSEAPIILKGLGYSRTARDMAWVWVQENWAQLILAFPDTLGSRDRIIRFTTLYLTTRNQLLALERLVKEQDIRGVERELDHSVEYAQGIIQWLERDTPNVEAWLENWLENEISQGIAF</sequence>